<evidence type="ECO:0000313" key="2">
    <source>
        <dbReference type="EMBL" id="RIH91927.1"/>
    </source>
</evidence>
<dbReference type="AlphaFoldDB" id="A0A399F583"/>
<dbReference type="EMBL" id="QWLB01000029">
    <property type="protein sequence ID" value="RIH91927.1"/>
    <property type="molecule type" value="Genomic_DNA"/>
</dbReference>
<accession>A0A399F583</accession>
<dbReference type="OrthoDB" id="25355at2"/>
<protein>
    <recommendedName>
        <fullName evidence="1">DUF3108 domain-containing protein</fullName>
    </recommendedName>
</protein>
<gene>
    <name evidence="2" type="ORF">Mgrana_02202</name>
</gene>
<dbReference type="InterPro" id="IPR049279">
    <property type="entry name" value="DUF3108-like"/>
</dbReference>
<dbReference type="RefSeq" id="WP_119357677.1">
    <property type="nucleotide sequence ID" value="NZ_BJXM01000001.1"/>
</dbReference>
<evidence type="ECO:0000259" key="1">
    <source>
        <dbReference type="Pfam" id="PF21347"/>
    </source>
</evidence>
<reference evidence="2 3" key="1">
    <citation type="submission" date="2018-08" db="EMBL/GenBank/DDBJ databases">
        <title>Meiothermus granaticius genome AF-68 sequencing project.</title>
        <authorList>
            <person name="Da Costa M.S."/>
            <person name="Albuquerque L."/>
            <person name="Raposo P."/>
            <person name="Froufe H.J.C."/>
            <person name="Barroso C.S."/>
            <person name="Egas C."/>
        </authorList>
    </citation>
    <scope>NUCLEOTIDE SEQUENCE [LARGE SCALE GENOMIC DNA]</scope>
    <source>
        <strain evidence="2 3">AF-68</strain>
    </source>
</reference>
<sequence length="223" mass="24411">MILGIWLLGALAQAQLCDQPFSPARAGWEWQYRISGEHNLTYSVRKTQLTDSGYVLLQQSPDRRQESRFRCTPEGIVPTDFGGGGITGRSGGDFDANIKILDVKGVQIPDYDTWVVGGGWKYVLTLGGTAQQGPLRFNVEGNIEADHRIVALEAITVPAGRFTAYKVQITTQFRVVGKAGPIGFPFNRTFESTAWYVEGVGLVKTVSGKDTTELLSLNKSARP</sequence>
<comment type="caution">
    <text evidence="2">The sequence shown here is derived from an EMBL/GenBank/DDBJ whole genome shotgun (WGS) entry which is preliminary data.</text>
</comment>
<organism evidence="2 3">
    <name type="scientific">Meiothermus granaticius NBRC 107808</name>
    <dbReference type="NCBI Taxonomy" id="1227551"/>
    <lineage>
        <taxon>Bacteria</taxon>
        <taxon>Thermotogati</taxon>
        <taxon>Deinococcota</taxon>
        <taxon>Deinococci</taxon>
        <taxon>Thermales</taxon>
        <taxon>Thermaceae</taxon>
        <taxon>Meiothermus</taxon>
    </lineage>
</organism>
<dbReference type="Gene3D" id="2.40.360.20">
    <property type="match status" value="1"/>
</dbReference>
<keyword evidence="3" id="KW-1185">Reference proteome</keyword>
<proteinExistence type="predicted"/>
<name>A0A399F583_9DEIN</name>
<dbReference type="Proteomes" id="UP000266178">
    <property type="component" value="Unassembled WGS sequence"/>
</dbReference>
<feature type="domain" description="DUF3108" evidence="1">
    <location>
        <begin position="146"/>
        <end position="207"/>
    </location>
</feature>
<evidence type="ECO:0000313" key="3">
    <source>
        <dbReference type="Proteomes" id="UP000266178"/>
    </source>
</evidence>
<dbReference type="Pfam" id="PF21347">
    <property type="entry name" value="DUF3108_like"/>
    <property type="match status" value="1"/>
</dbReference>